<reference evidence="1" key="2">
    <citation type="journal article" date="2015" name="Data Brief">
        <title>Shoot transcriptome of the giant reed, Arundo donax.</title>
        <authorList>
            <person name="Barrero R.A."/>
            <person name="Guerrero F.D."/>
            <person name="Moolhuijzen P."/>
            <person name="Goolsby J.A."/>
            <person name="Tidwell J."/>
            <person name="Bellgard S.E."/>
            <person name="Bellgard M.I."/>
        </authorList>
    </citation>
    <scope>NUCLEOTIDE SEQUENCE</scope>
    <source>
        <tissue evidence="1">Shoot tissue taken approximately 20 cm above the soil surface</tissue>
    </source>
</reference>
<accession>A0A0A8ZDU0</accession>
<dbReference type="EMBL" id="GBRH01262052">
    <property type="protein sequence ID" value="JAD35843.1"/>
    <property type="molecule type" value="Transcribed_RNA"/>
</dbReference>
<sequence>MTKPVKMKAARLTSQRPGVSGFRKKNMLVLVCACTATTIDHPDSVNGMVKSSSSILLSVIATSPTTASAFCWGTRFISCL</sequence>
<proteinExistence type="predicted"/>
<reference evidence="1" key="1">
    <citation type="submission" date="2014-09" db="EMBL/GenBank/DDBJ databases">
        <authorList>
            <person name="Magalhaes I.L.F."/>
            <person name="Oliveira U."/>
            <person name="Santos F.R."/>
            <person name="Vidigal T.H.D.A."/>
            <person name="Brescovit A.D."/>
            <person name="Santos A.J."/>
        </authorList>
    </citation>
    <scope>NUCLEOTIDE SEQUENCE</scope>
    <source>
        <tissue evidence="1">Shoot tissue taken approximately 20 cm above the soil surface</tissue>
    </source>
</reference>
<organism evidence="1">
    <name type="scientific">Arundo donax</name>
    <name type="common">Giant reed</name>
    <name type="synonym">Donax arundinaceus</name>
    <dbReference type="NCBI Taxonomy" id="35708"/>
    <lineage>
        <taxon>Eukaryota</taxon>
        <taxon>Viridiplantae</taxon>
        <taxon>Streptophyta</taxon>
        <taxon>Embryophyta</taxon>
        <taxon>Tracheophyta</taxon>
        <taxon>Spermatophyta</taxon>
        <taxon>Magnoliopsida</taxon>
        <taxon>Liliopsida</taxon>
        <taxon>Poales</taxon>
        <taxon>Poaceae</taxon>
        <taxon>PACMAD clade</taxon>
        <taxon>Arundinoideae</taxon>
        <taxon>Arundineae</taxon>
        <taxon>Arundo</taxon>
    </lineage>
</organism>
<name>A0A0A8ZDU0_ARUDO</name>
<protein>
    <submittedName>
        <fullName evidence="1">Uncharacterized protein</fullName>
    </submittedName>
</protein>
<evidence type="ECO:0000313" key="1">
    <source>
        <dbReference type="EMBL" id="JAD35843.1"/>
    </source>
</evidence>
<dbReference type="AlphaFoldDB" id="A0A0A8ZDU0"/>